<evidence type="ECO:0000313" key="7">
    <source>
        <dbReference type="Proteomes" id="UP001182556"/>
    </source>
</evidence>
<feature type="domain" description="WLM" evidence="5">
    <location>
        <begin position="10"/>
        <end position="267"/>
    </location>
</feature>
<keyword evidence="1" id="KW-0479">Metal-binding</keyword>
<dbReference type="InterPro" id="IPR001876">
    <property type="entry name" value="Znf_RanBP2"/>
</dbReference>
<dbReference type="GO" id="GO:0006281">
    <property type="term" value="P:DNA repair"/>
    <property type="evidence" value="ECO:0007669"/>
    <property type="project" value="TreeGrafter"/>
</dbReference>
<dbReference type="AlphaFoldDB" id="A0AAD9FV81"/>
<comment type="caution">
    <text evidence="6">The sequence shown here is derived from an EMBL/GenBank/DDBJ whole genome shotgun (WGS) entry which is preliminary data.</text>
</comment>
<proteinExistence type="predicted"/>
<organism evidence="6 7">
    <name type="scientific">Papiliotrema laurentii</name>
    <name type="common">Cryptococcus laurentii</name>
    <dbReference type="NCBI Taxonomy" id="5418"/>
    <lineage>
        <taxon>Eukaryota</taxon>
        <taxon>Fungi</taxon>
        <taxon>Dikarya</taxon>
        <taxon>Basidiomycota</taxon>
        <taxon>Agaricomycotina</taxon>
        <taxon>Tremellomycetes</taxon>
        <taxon>Tremellales</taxon>
        <taxon>Rhynchogastremaceae</taxon>
        <taxon>Papiliotrema</taxon>
    </lineage>
</organism>
<evidence type="ECO:0000256" key="3">
    <source>
        <dbReference type="ARBA" id="ARBA00022833"/>
    </source>
</evidence>
<dbReference type="InterPro" id="IPR013536">
    <property type="entry name" value="WLM_dom"/>
</dbReference>
<dbReference type="SUPFAM" id="SSF90209">
    <property type="entry name" value="Ran binding protein zinc finger-like"/>
    <property type="match status" value="1"/>
</dbReference>
<feature type="region of interest" description="Disordered" evidence="4">
    <location>
        <begin position="136"/>
        <end position="203"/>
    </location>
</feature>
<dbReference type="Gene3D" id="2.30.30.380">
    <property type="entry name" value="Zn-finger domain of Sec23/24"/>
    <property type="match status" value="1"/>
</dbReference>
<feature type="compositionally biased region" description="Polar residues" evidence="4">
    <location>
        <begin position="370"/>
        <end position="391"/>
    </location>
</feature>
<dbReference type="PANTHER" id="PTHR46622:SF1">
    <property type="entry name" value="DNA-DEPENDENT METALLOPROTEASE WSS1"/>
    <property type="match status" value="1"/>
</dbReference>
<evidence type="ECO:0000259" key="5">
    <source>
        <dbReference type="PROSITE" id="PS51397"/>
    </source>
</evidence>
<keyword evidence="7" id="KW-1185">Reference proteome</keyword>
<dbReference type="Pfam" id="PF08325">
    <property type="entry name" value="WLM"/>
    <property type="match status" value="1"/>
</dbReference>
<evidence type="ECO:0000256" key="1">
    <source>
        <dbReference type="ARBA" id="ARBA00022723"/>
    </source>
</evidence>
<accession>A0AAD9FV81</accession>
<feature type="compositionally biased region" description="Basic and acidic residues" evidence="4">
    <location>
        <begin position="294"/>
        <end position="323"/>
    </location>
</feature>
<dbReference type="GO" id="GO:0005634">
    <property type="term" value="C:nucleus"/>
    <property type="evidence" value="ECO:0007669"/>
    <property type="project" value="TreeGrafter"/>
</dbReference>
<evidence type="ECO:0000313" key="6">
    <source>
        <dbReference type="EMBL" id="KAK1926756.1"/>
    </source>
</evidence>
<feature type="region of interest" description="Disordered" evidence="4">
    <location>
        <begin position="237"/>
        <end position="400"/>
    </location>
</feature>
<keyword evidence="2" id="KW-0863">Zinc-finger</keyword>
<dbReference type="PROSITE" id="PS51397">
    <property type="entry name" value="WLM"/>
    <property type="match status" value="1"/>
</dbReference>
<dbReference type="EMBL" id="JAODAN010000002">
    <property type="protein sequence ID" value="KAK1926756.1"/>
    <property type="molecule type" value="Genomic_DNA"/>
</dbReference>
<dbReference type="GO" id="GO:0008237">
    <property type="term" value="F:metallopeptidase activity"/>
    <property type="evidence" value="ECO:0007669"/>
    <property type="project" value="TreeGrafter"/>
</dbReference>
<evidence type="ECO:0000256" key="4">
    <source>
        <dbReference type="SAM" id="MobiDB-lite"/>
    </source>
</evidence>
<feature type="compositionally biased region" description="Basic and acidic residues" evidence="4">
    <location>
        <begin position="187"/>
        <end position="203"/>
    </location>
</feature>
<dbReference type="Proteomes" id="UP001182556">
    <property type="component" value="Unassembled WGS sequence"/>
</dbReference>
<dbReference type="InterPro" id="IPR036443">
    <property type="entry name" value="Znf_RanBP2_sf"/>
</dbReference>
<dbReference type="PROSITE" id="PS01358">
    <property type="entry name" value="ZF_RANBP2_1"/>
    <property type="match status" value="1"/>
</dbReference>
<feature type="compositionally biased region" description="Basic and acidic residues" evidence="4">
    <location>
        <begin position="358"/>
        <end position="368"/>
    </location>
</feature>
<name>A0AAD9FV81_PAPLA</name>
<dbReference type="GO" id="GO:0008270">
    <property type="term" value="F:zinc ion binding"/>
    <property type="evidence" value="ECO:0007669"/>
    <property type="project" value="UniProtKB-KW"/>
</dbReference>
<dbReference type="InterPro" id="IPR053000">
    <property type="entry name" value="WSS1-like_metalloprotease"/>
</dbReference>
<evidence type="ECO:0000256" key="2">
    <source>
        <dbReference type="ARBA" id="ARBA00022771"/>
    </source>
</evidence>
<dbReference type="PANTHER" id="PTHR46622">
    <property type="entry name" value="DNA-DEPENDENT METALLOPROTEASE WSS1"/>
    <property type="match status" value="1"/>
</dbReference>
<feature type="compositionally biased region" description="Low complexity" evidence="4">
    <location>
        <begin position="251"/>
        <end position="260"/>
    </location>
</feature>
<feature type="compositionally biased region" description="Basic and acidic residues" evidence="4">
    <location>
        <begin position="159"/>
        <end position="172"/>
    </location>
</feature>
<keyword evidence="3" id="KW-0862">Zinc</keyword>
<protein>
    <submittedName>
        <fullName evidence="6">WLM domain-containing protein</fullName>
    </submittedName>
</protein>
<gene>
    <name evidence="6" type="ORF">DB88DRAFT_179715</name>
</gene>
<sequence length="440" mass="48736">MQAPGFRMNERESNPNPYIGFIRQLKTKADHTDAEMILKAVSAQMKKIMEQRFMFVNTLEEAPFNTVFAGRNWNHGQSIELVLHIKADVKAMQARGNFGDGFWSDGHRLKDSVKMGAEGLKPSDFPEYVCGVTAGDARKAKRPRRGPRASQGDGLVKGEASHRSGRQTEYRRKAGRKNNADMGESIGRLDGKRAITKEDEEQRKSEINALTDALVASGLDAKKARAKAARDWNRDNTWFTEGNTRGKVAKSKTAAELRAAAAEKRLAALNAPSEAKEEPEPSNAGSDSDDEDVPDPHMDVSERKKDMDQEMSKEEKDSLRGGWEEFFPSLRQKRRSPSPSLAERASKRFASNPLSGREGIKVEVEARNAPESTSEAQGRQGTRAASAQQKASPPDEDKVKVTDMGERWACKVCTYNNIVDHGRCEMCGARPNGEMPQDIA</sequence>
<reference evidence="6" key="1">
    <citation type="submission" date="2023-02" db="EMBL/GenBank/DDBJ databases">
        <title>Identification and recombinant expression of a fungal hydrolase from Papiliotrema laurentii that hydrolyzes apple cutin and clears colloidal polyester polyurethane.</title>
        <authorList>
            <consortium name="DOE Joint Genome Institute"/>
            <person name="Roman V.A."/>
            <person name="Bojanowski C."/>
            <person name="Crable B.R."/>
            <person name="Wagner D.N."/>
            <person name="Hung C.S."/>
            <person name="Nadeau L.J."/>
            <person name="Schratz L."/>
            <person name="Haridas S."/>
            <person name="Pangilinan J."/>
            <person name="Lipzen A."/>
            <person name="Na H."/>
            <person name="Yan M."/>
            <person name="Ng V."/>
            <person name="Grigoriev I.V."/>
            <person name="Spatafora J.W."/>
            <person name="Barlow D."/>
            <person name="Biffinger J."/>
            <person name="Kelley-Loughnane N."/>
            <person name="Varaljay V.A."/>
            <person name="Crookes-Goodson W.J."/>
        </authorList>
    </citation>
    <scope>NUCLEOTIDE SEQUENCE</scope>
    <source>
        <strain evidence="6">5307AH</strain>
    </source>
</reference>